<dbReference type="GO" id="GO:0000160">
    <property type="term" value="P:phosphorelay signal transduction system"/>
    <property type="evidence" value="ECO:0007669"/>
    <property type="project" value="UniProtKB-KW"/>
</dbReference>
<dbReference type="RefSeq" id="WP_072559258.1">
    <property type="nucleotide sequence ID" value="NZ_CP018154.1"/>
</dbReference>
<dbReference type="STRING" id="1913578.LPB140_07215"/>
<dbReference type="Proteomes" id="UP000242561">
    <property type="component" value="Chromosome"/>
</dbReference>
<evidence type="ECO:0000313" key="8">
    <source>
        <dbReference type="Proteomes" id="UP000242561"/>
    </source>
</evidence>
<dbReference type="OrthoDB" id="7933832at2"/>
<dbReference type="SMART" id="SM00387">
    <property type="entry name" value="HATPase_c"/>
    <property type="match status" value="1"/>
</dbReference>
<dbReference type="InterPro" id="IPR003594">
    <property type="entry name" value="HATPase_dom"/>
</dbReference>
<dbReference type="Pfam" id="PF02518">
    <property type="entry name" value="HATPase_c"/>
    <property type="match status" value="1"/>
</dbReference>
<keyword evidence="3" id="KW-0808">Transferase</keyword>
<keyword evidence="5" id="KW-0902">Two-component regulatory system</keyword>
<evidence type="ECO:0000256" key="1">
    <source>
        <dbReference type="ARBA" id="ARBA00000085"/>
    </source>
</evidence>
<dbReference type="InterPro" id="IPR036890">
    <property type="entry name" value="HATPase_C_sf"/>
</dbReference>
<dbReference type="GO" id="GO:0004673">
    <property type="term" value="F:protein histidine kinase activity"/>
    <property type="evidence" value="ECO:0007669"/>
    <property type="project" value="UniProtKB-EC"/>
</dbReference>
<evidence type="ECO:0000259" key="6">
    <source>
        <dbReference type="PROSITE" id="PS50109"/>
    </source>
</evidence>
<name>A0A1L3JBV3_9SPHN</name>
<feature type="domain" description="Histidine kinase" evidence="6">
    <location>
        <begin position="243"/>
        <end position="459"/>
    </location>
</feature>
<dbReference type="InterPro" id="IPR005467">
    <property type="entry name" value="His_kinase_dom"/>
</dbReference>
<dbReference type="PANTHER" id="PTHR43711">
    <property type="entry name" value="TWO-COMPONENT HISTIDINE KINASE"/>
    <property type="match status" value="1"/>
</dbReference>
<keyword evidence="8" id="KW-1185">Reference proteome</keyword>
<dbReference type="PROSITE" id="PS50109">
    <property type="entry name" value="HIS_KIN"/>
    <property type="match status" value="1"/>
</dbReference>
<protein>
    <recommendedName>
        <fullName evidence="2">histidine kinase</fullName>
        <ecNumber evidence="2">2.7.13.3</ecNumber>
    </recommendedName>
</protein>
<dbReference type="InterPro" id="IPR050736">
    <property type="entry name" value="Sensor_HK_Regulatory"/>
</dbReference>
<comment type="catalytic activity">
    <reaction evidence="1">
        <text>ATP + protein L-histidine = ADP + protein N-phospho-L-histidine.</text>
        <dbReference type="EC" id="2.7.13.3"/>
    </reaction>
</comment>
<dbReference type="SUPFAM" id="SSF55874">
    <property type="entry name" value="ATPase domain of HSP90 chaperone/DNA topoisomerase II/histidine kinase"/>
    <property type="match status" value="1"/>
</dbReference>
<organism evidence="7 8">
    <name type="scientific">Sphingorhabdus lutea</name>
    <dbReference type="NCBI Taxonomy" id="1913578"/>
    <lineage>
        <taxon>Bacteria</taxon>
        <taxon>Pseudomonadati</taxon>
        <taxon>Pseudomonadota</taxon>
        <taxon>Alphaproteobacteria</taxon>
        <taxon>Sphingomonadales</taxon>
        <taxon>Sphingomonadaceae</taxon>
        <taxon>Sphingorhabdus</taxon>
    </lineage>
</organism>
<evidence type="ECO:0000313" key="7">
    <source>
        <dbReference type="EMBL" id="APG62608.1"/>
    </source>
</evidence>
<evidence type="ECO:0000256" key="4">
    <source>
        <dbReference type="ARBA" id="ARBA00022777"/>
    </source>
</evidence>
<evidence type="ECO:0000256" key="2">
    <source>
        <dbReference type="ARBA" id="ARBA00012438"/>
    </source>
</evidence>
<dbReference type="PANTHER" id="PTHR43711:SF1">
    <property type="entry name" value="HISTIDINE KINASE 1"/>
    <property type="match status" value="1"/>
</dbReference>
<dbReference type="AlphaFoldDB" id="A0A1L3JBV3"/>
<reference evidence="7 8" key="1">
    <citation type="submission" date="2016-11" db="EMBL/GenBank/DDBJ databases">
        <title>Sphingorhabdus sp. LPB0140, isolated from marine environment.</title>
        <authorList>
            <person name="Kim E."/>
            <person name="Yi H."/>
        </authorList>
    </citation>
    <scope>NUCLEOTIDE SEQUENCE [LARGE SCALE GENOMIC DNA]</scope>
    <source>
        <strain evidence="7 8">LPB0140</strain>
    </source>
</reference>
<dbReference type="EMBL" id="CP018154">
    <property type="protein sequence ID" value="APG62608.1"/>
    <property type="molecule type" value="Genomic_DNA"/>
</dbReference>
<sequence>MGKKLIYSPPLELLLDANNKIIFASPEILGLQIDAGGKEHDIFMFYNFASLANLVRKLKINVNRILSIAVDNIIIEMNVDVSIEENLTGGDIVKFLVHSWLERENLWLADNGEFGHLNTGLMGALLVTDHQNRIVKIINGGGLEISADDIMGKDFGNLFQIIPAVRSNMQLDQIFSSHKKNENIALKYMQDNRNLTADFLPNFNEAKIFQGFHIKLRIAQEAKDILHVAGQFIDEEPVQIGATLAPALRMPLGRIIANAETIKSKIYGPIRENYAIYASDISHAAKHLLDLVEDLGDLEFIEKAGFKTAKDKIDLYDLAERVKGLLAVKASDHNKRINIISSNKAQPAIGEFRRVLQILVNLVNNAIRYTPDGGVIEILIQENESHAKICIIDEGAGIAAEDQSKIFNKFERLGRTGDGGSGLGLYISRKLARAMGGDLSVKNATGKGCEFTLILPRDI</sequence>
<keyword evidence="4" id="KW-0418">Kinase</keyword>
<proteinExistence type="predicted"/>
<dbReference type="PRINTS" id="PR00344">
    <property type="entry name" value="BCTRLSENSOR"/>
</dbReference>
<dbReference type="KEGG" id="sphl:LPB140_07215"/>
<dbReference type="Gene3D" id="3.30.565.10">
    <property type="entry name" value="Histidine kinase-like ATPase, C-terminal domain"/>
    <property type="match status" value="1"/>
</dbReference>
<dbReference type="InterPro" id="IPR004358">
    <property type="entry name" value="Sig_transdc_His_kin-like_C"/>
</dbReference>
<gene>
    <name evidence="7" type="ORF">LPB140_07215</name>
</gene>
<dbReference type="EC" id="2.7.13.3" evidence="2"/>
<evidence type="ECO:0000256" key="3">
    <source>
        <dbReference type="ARBA" id="ARBA00022679"/>
    </source>
</evidence>
<evidence type="ECO:0000256" key="5">
    <source>
        <dbReference type="ARBA" id="ARBA00023012"/>
    </source>
</evidence>
<accession>A0A1L3JBV3</accession>